<accession>A0A6J4KI39</accession>
<feature type="transmembrane region" description="Helical" evidence="4">
    <location>
        <begin position="85"/>
        <end position="105"/>
    </location>
</feature>
<name>A0A6J4KI39_9BACT</name>
<evidence type="ECO:0000256" key="3">
    <source>
        <dbReference type="ARBA" id="ARBA00023136"/>
    </source>
</evidence>
<evidence type="ECO:0000256" key="1">
    <source>
        <dbReference type="ARBA" id="ARBA00022692"/>
    </source>
</evidence>
<organism evidence="6">
    <name type="scientific">uncultured Gemmatimonadaceae bacterium</name>
    <dbReference type="NCBI Taxonomy" id="246130"/>
    <lineage>
        <taxon>Bacteria</taxon>
        <taxon>Pseudomonadati</taxon>
        <taxon>Gemmatimonadota</taxon>
        <taxon>Gemmatimonadia</taxon>
        <taxon>Gemmatimonadales</taxon>
        <taxon>Gemmatimonadaceae</taxon>
        <taxon>environmental samples</taxon>
    </lineage>
</organism>
<dbReference type="SUPFAM" id="SSF103473">
    <property type="entry name" value="MFS general substrate transporter"/>
    <property type="match status" value="1"/>
</dbReference>
<sequence>MVPIGTGAAPPRSSEVESPYAWLRLAAAVCLGTVGGVGMWSVVVVLPAVQAEFGVARAGASLPYTLITLGLVMGGVLMGRLADRFGAVVPAVIGSVSLGLGYLVVAR</sequence>
<feature type="transmembrane region" description="Helical" evidence="4">
    <location>
        <begin position="61"/>
        <end position="79"/>
    </location>
</feature>
<evidence type="ECO:0000259" key="5">
    <source>
        <dbReference type="PROSITE" id="PS50850"/>
    </source>
</evidence>
<gene>
    <name evidence="6" type="ORF">AVDCRST_MAG40-713</name>
</gene>
<dbReference type="Gene3D" id="1.20.1250.20">
    <property type="entry name" value="MFS general substrate transporter like domains"/>
    <property type="match status" value="1"/>
</dbReference>
<proteinExistence type="predicted"/>
<feature type="transmembrane region" description="Helical" evidence="4">
    <location>
        <begin position="20"/>
        <end position="49"/>
    </location>
</feature>
<dbReference type="InterPro" id="IPR020846">
    <property type="entry name" value="MFS_dom"/>
</dbReference>
<evidence type="ECO:0000256" key="4">
    <source>
        <dbReference type="SAM" id="Phobius"/>
    </source>
</evidence>
<dbReference type="PROSITE" id="PS50850">
    <property type="entry name" value="MFS"/>
    <property type="match status" value="1"/>
</dbReference>
<protein>
    <submittedName>
        <fullName evidence="6">Uncharacterized MFS-type transporter</fullName>
    </submittedName>
</protein>
<evidence type="ECO:0000256" key="2">
    <source>
        <dbReference type="ARBA" id="ARBA00022989"/>
    </source>
</evidence>
<evidence type="ECO:0000313" key="6">
    <source>
        <dbReference type="EMBL" id="CAA9306610.1"/>
    </source>
</evidence>
<dbReference type="InterPro" id="IPR036259">
    <property type="entry name" value="MFS_trans_sf"/>
</dbReference>
<keyword evidence="1 4" id="KW-0812">Transmembrane</keyword>
<feature type="domain" description="Major facilitator superfamily (MFS) profile" evidence="5">
    <location>
        <begin position="24"/>
        <end position="107"/>
    </location>
</feature>
<keyword evidence="3 4" id="KW-0472">Membrane</keyword>
<reference evidence="6" key="1">
    <citation type="submission" date="2020-02" db="EMBL/GenBank/DDBJ databases">
        <authorList>
            <person name="Meier V. D."/>
        </authorList>
    </citation>
    <scope>NUCLEOTIDE SEQUENCE</scope>
    <source>
        <strain evidence="6">AVDCRST_MAG40</strain>
    </source>
</reference>
<dbReference type="EMBL" id="CADCTX010000205">
    <property type="protein sequence ID" value="CAA9306610.1"/>
    <property type="molecule type" value="Genomic_DNA"/>
</dbReference>
<dbReference type="AlphaFoldDB" id="A0A6J4KI39"/>
<keyword evidence="2 4" id="KW-1133">Transmembrane helix</keyword>
<feature type="non-terminal residue" evidence="6">
    <location>
        <position position="107"/>
    </location>
</feature>
<dbReference type="GO" id="GO:0022857">
    <property type="term" value="F:transmembrane transporter activity"/>
    <property type="evidence" value="ECO:0007669"/>
    <property type="project" value="InterPro"/>
</dbReference>